<dbReference type="GO" id="GO:0031522">
    <property type="term" value="C:cell envelope Sec protein transport complex"/>
    <property type="evidence" value="ECO:0007669"/>
    <property type="project" value="UniProtKB-ARBA"/>
</dbReference>
<dbReference type="Gene3D" id="3.40.50.300">
    <property type="entry name" value="P-loop containing nucleotide triphosphate hydrolases"/>
    <property type="match status" value="2"/>
</dbReference>
<keyword evidence="10 15" id="KW-0067">ATP-binding</keyword>
<evidence type="ECO:0000256" key="11">
    <source>
        <dbReference type="ARBA" id="ARBA00022927"/>
    </source>
</evidence>
<dbReference type="Proteomes" id="UP000179013">
    <property type="component" value="Unassembled WGS sequence"/>
</dbReference>
<dbReference type="HAMAP" id="MF_01382">
    <property type="entry name" value="SecA"/>
    <property type="match status" value="1"/>
</dbReference>
<dbReference type="Pfam" id="PF07517">
    <property type="entry name" value="SecA_DEAD"/>
    <property type="match status" value="1"/>
</dbReference>
<comment type="subunit">
    <text evidence="15">Monomer and homodimer. Part of the essential Sec protein translocation apparatus which comprises SecA, SecYEG and auxiliary proteins SecDF. Other proteins may also be involved.</text>
</comment>
<protein>
    <recommendedName>
        <fullName evidence="15 16">Protein translocase subunit SecA</fullName>
        <ecNumber evidence="15">7.4.2.8</ecNumber>
    </recommendedName>
</protein>
<dbReference type="GO" id="GO:0046872">
    <property type="term" value="F:metal ion binding"/>
    <property type="evidence" value="ECO:0007669"/>
    <property type="project" value="UniProtKB-KW"/>
</dbReference>
<name>A0A1F7XB16_9BACT</name>
<organism evidence="21 22">
    <name type="scientific">Candidatus Woesebacteria bacterium RBG_16_39_8b</name>
    <dbReference type="NCBI Taxonomy" id="1802482"/>
    <lineage>
        <taxon>Bacteria</taxon>
        <taxon>Candidatus Woeseibacteriota</taxon>
    </lineage>
</organism>
<dbReference type="InterPro" id="IPR014001">
    <property type="entry name" value="Helicase_ATP-bd"/>
</dbReference>
<accession>A0A1F7XB16</accession>
<feature type="binding site" evidence="15">
    <location>
        <begin position="104"/>
        <end position="108"/>
    </location>
    <ligand>
        <name>ATP</name>
        <dbReference type="ChEBI" id="CHEBI:30616"/>
    </ligand>
</feature>
<keyword evidence="6 15" id="KW-0963">Cytoplasm</keyword>
<dbReference type="Pfam" id="PF02810">
    <property type="entry name" value="SEC-C"/>
    <property type="match status" value="1"/>
</dbReference>
<dbReference type="InterPro" id="IPR036266">
    <property type="entry name" value="SecA_Wing/Scaffold_sf"/>
</dbReference>
<keyword evidence="4 15" id="KW-0813">Transport</keyword>
<dbReference type="InterPro" id="IPR044722">
    <property type="entry name" value="SecA_SF2_C"/>
</dbReference>
<evidence type="ECO:0000256" key="1">
    <source>
        <dbReference type="ARBA" id="ARBA00001947"/>
    </source>
</evidence>
<evidence type="ECO:0000313" key="22">
    <source>
        <dbReference type="Proteomes" id="UP000179013"/>
    </source>
</evidence>
<dbReference type="GO" id="GO:0005524">
    <property type="term" value="F:ATP binding"/>
    <property type="evidence" value="ECO:0007669"/>
    <property type="project" value="UniProtKB-UniRule"/>
</dbReference>
<reference evidence="21 22" key="1">
    <citation type="journal article" date="2016" name="Nat. Commun.">
        <title>Thousands of microbial genomes shed light on interconnected biogeochemical processes in an aquifer system.</title>
        <authorList>
            <person name="Anantharaman K."/>
            <person name="Brown C.T."/>
            <person name="Hug L.A."/>
            <person name="Sharon I."/>
            <person name="Castelle C.J."/>
            <person name="Probst A.J."/>
            <person name="Thomas B.C."/>
            <person name="Singh A."/>
            <person name="Wilkins M.J."/>
            <person name="Karaoz U."/>
            <person name="Brodie E.L."/>
            <person name="Williams K.H."/>
            <person name="Hubbard S.S."/>
            <person name="Banfield J.F."/>
        </authorList>
    </citation>
    <scope>NUCLEOTIDE SEQUENCE [LARGE SCALE GENOMIC DNA]</scope>
</reference>
<dbReference type="SUPFAM" id="SSF81767">
    <property type="entry name" value="Pre-protein crosslinking domain of SecA"/>
    <property type="match status" value="1"/>
</dbReference>
<keyword evidence="11 15" id="KW-0653">Protein transport</keyword>
<evidence type="ECO:0000256" key="13">
    <source>
        <dbReference type="ARBA" id="ARBA00023010"/>
    </source>
</evidence>
<sequence length="921" mass="104480">MFKKLFSKILDVNQKELGRISKIVDKVNEHDNNAKKLKDGDFPNKTEEFKKRIEKGESLESILPEAFALAREASWRAIGLKPYDVQVMAAVALYEGKVVEQKTGEGKTLSAVLPLYLHALAGRGTHLVTVNDYLARRDAGWNAPTYELLGLSTGVIVQEMKSYIYDTKHNDVSHGDERLAHLKPVERKEAYDADITYGTNNEFGFDYLRDNMVSSLPQMSQRGHYFAIVDEVDSVLVDEARTPLIISAPDTDPTDKYYKFSQMVEKLNSDTDYTIDEKSKSASLTEHGITRVEKLLGVDNLYEKDFAAIHHLENALRARTLYLRDREYVVKDNKVTIVDEFTGRLMFGRRWSDGLHQAVEAKEGVSIQQESKTLATISFQNYFRMYEVLSGMTGTAATEAEEFKKIYKLDVVVVPTNQPMIRLDQSDVVYKNLRAKYGALTAEIDEKRKKGQPILVGTTSIEKNEIIDSLLRKKKIPHNVLNAKNHENEAMIIADAGKPGAVTVATNMAGRGVDIVLGGTPPESLPGMDREKHKDTKAYKKWRQDHEKVVKAGGLHVIGTERHESRRIDNQLRGRSGRQGDPGSSRFYLSLEDDLMRIFGGEQIGSLMDRLKLPEEQPIENKLVSRAIEQAQVKVEGFNFDMRKNLVEYDDVANQQREIVYKLRRRVLESQNLTKEIKEKLEHHIVKILLLSQVNDSSTPESLDYEKIVVNFMEIVPFDDKSRVGLKSQLSKIEDKEKVKELLVKVVDDVYKTREKTEGEEIVRRIEKFAYLSSIDKHWIEHIDFVDGLREGVRLRGYAQRDPIAEFKNEAFTAFEGFLERIDDELARRIFRIGVSRPAESIPLAQARTNIDKTDAMGLAKKDADQTAEAGTPAFSSSTSSSDSPITNHQSSITKIKIGRNDPCWCGSGKKWKRCHYPQLG</sequence>
<dbReference type="CDD" id="cd18803">
    <property type="entry name" value="SF2_C_secA"/>
    <property type="match status" value="1"/>
</dbReference>
<evidence type="ECO:0000256" key="8">
    <source>
        <dbReference type="ARBA" id="ARBA00022741"/>
    </source>
</evidence>
<comment type="similarity">
    <text evidence="3 15 16">Belongs to the SecA family.</text>
</comment>
<feature type="region of interest" description="Disordered" evidence="17">
    <location>
        <begin position="564"/>
        <end position="584"/>
    </location>
</feature>
<evidence type="ECO:0000256" key="2">
    <source>
        <dbReference type="ARBA" id="ARBA00004170"/>
    </source>
</evidence>
<evidence type="ECO:0000259" key="20">
    <source>
        <dbReference type="PROSITE" id="PS51196"/>
    </source>
</evidence>
<dbReference type="PROSITE" id="PS51194">
    <property type="entry name" value="HELICASE_CTER"/>
    <property type="match status" value="1"/>
</dbReference>
<dbReference type="Pfam" id="PF01043">
    <property type="entry name" value="SecA_PP_bind"/>
    <property type="match status" value="1"/>
</dbReference>
<evidence type="ECO:0000259" key="19">
    <source>
        <dbReference type="PROSITE" id="PS51194"/>
    </source>
</evidence>
<dbReference type="GO" id="GO:0043952">
    <property type="term" value="P:protein transport by the Sec complex"/>
    <property type="evidence" value="ECO:0007669"/>
    <property type="project" value="TreeGrafter"/>
</dbReference>
<keyword evidence="7" id="KW-0479">Metal-binding</keyword>
<dbReference type="Gene3D" id="3.10.450.50">
    <property type="match status" value="1"/>
</dbReference>
<feature type="binding site" evidence="15">
    <location>
        <position position="86"/>
    </location>
    <ligand>
        <name>ATP</name>
        <dbReference type="ChEBI" id="CHEBI:30616"/>
    </ligand>
</feature>
<evidence type="ECO:0000256" key="10">
    <source>
        <dbReference type="ARBA" id="ARBA00022840"/>
    </source>
</evidence>
<evidence type="ECO:0000256" key="14">
    <source>
        <dbReference type="ARBA" id="ARBA00023136"/>
    </source>
</evidence>
<dbReference type="InterPro" id="IPR011116">
    <property type="entry name" value="SecA_Wing/Scaffold"/>
</dbReference>
<dbReference type="GO" id="GO:0005886">
    <property type="term" value="C:plasma membrane"/>
    <property type="evidence" value="ECO:0007669"/>
    <property type="project" value="UniProtKB-SubCell"/>
</dbReference>
<dbReference type="GO" id="GO:0006605">
    <property type="term" value="P:protein targeting"/>
    <property type="evidence" value="ECO:0007669"/>
    <property type="project" value="UniProtKB-UniRule"/>
</dbReference>
<dbReference type="Pfam" id="PF07516">
    <property type="entry name" value="SecA_SW"/>
    <property type="match status" value="1"/>
</dbReference>
<proteinExistence type="inferred from homology"/>
<dbReference type="InterPro" id="IPR011115">
    <property type="entry name" value="SecA_DEAD"/>
</dbReference>
<dbReference type="AlphaFoldDB" id="A0A1F7XB16"/>
<dbReference type="EMBL" id="MGFU01000042">
    <property type="protein sequence ID" value="OGM12206.1"/>
    <property type="molecule type" value="Genomic_DNA"/>
</dbReference>
<comment type="caution">
    <text evidence="21">The sequence shown here is derived from an EMBL/GenBank/DDBJ whole genome shotgun (WGS) entry which is preliminary data.</text>
</comment>
<keyword evidence="12 15" id="KW-1278">Translocase</keyword>
<dbReference type="Gene3D" id="1.10.3060.10">
    <property type="entry name" value="Helical scaffold and wing domains of SecA"/>
    <property type="match status" value="1"/>
</dbReference>
<keyword evidence="5 15" id="KW-1003">Cell membrane</keyword>
<feature type="domain" description="SecA family profile" evidence="20">
    <location>
        <begin position="2"/>
        <end position="620"/>
    </location>
</feature>
<dbReference type="GO" id="GO:0017038">
    <property type="term" value="P:protein import"/>
    <property type="evidence" value="ECO:0007669"/>
    <property type="project" value="InterPro"/>
</dbReference>
<comment type="subcellular location">
    <subcellularLocation>
        <location evidence="15">Cell membrane</location>
        <topology evidence="15">Peripheral membrane protein</topology>
        <orientation evidence="15">Cytoplasmic side</orientation>
    </subcellularLocation>
    <subcellularLocation>
        <location evidence="15">Cytoplasm</location>
    </subcellularLocation>
    <subcellularLocation>
        <location evidence="2">Membrane</location>
        <topology evidence="2">Peripheral membrane protein</topology>
    </subcellularLocation>
    <text evidence="15">Distribution is 50-50.</text>
</comment>
<dbReference type="SMART" id="SM00957">
    <property type="entry name" value="SecA_DEAD"/>
    <property type="match status" value="1"/>
</dbReference>
<evidence type="ECO:0000256" key="7">
    <source>
        <dbReference type="ARBA" id="ARBA00022723"/>
    </source>
</evidence>
<dbReference type="FunFam" id="3.90.1440.10:FF:000003">
    <property type="entry name" value="Preprotein translocase SecA subunit"/>
    <property type="match status" value="1"/>
</dbReference>
<evidence type="ECO:0000256" key="12">
    <source>
        <dbReference type="ARBA" id="ARBA00022967"/>
    </source>
</evidence>
<dbReference type="InterPro" id="IPR001650">
    <property type="entry name" value="Helicase_C-like"/>
</dbReference>
<dbReference type="PROSITE" id="PS51192">
    <property type="entry name" value="HELICASE_ATP_BIND_1"/>
    <property type="match status" value="1"/>
</dbReference>
<keyword evidence="13 15" id="KW-0811">Translocation</keyword>
<dbReference type="PRINTS" id="PR00906">
    <property type="entry name" value="SECA"/>
</dbReference>
<evidence type="ECO:0000256" key="15">
    <source>
        <dbReference type="HAMAP-Rule" id="MF_01382"/>
    </source>
</evidence>
<dbReference type="PANTHER" id="PTHR30612:SF0">
    <property type="entry name" value="CHLOROPLAST PROTEIN-TRANSPORTING ATPASE"/>
    <property type="match status" value="1"/>
</dbReference>
<dbReference type="CDD" id="cd17928">
    <property type="entry name" value="DEXDc_SecA"/>
    <property type="match status" value="1"/>
</dbReference>
<keyword evidence="9" id="KW-0862">Zinc</keyword>
<evidence type="ECO:0000256" key="4">
    <source>
        <dbReference type="ARBA" id="ARBA00022448"/>
    </source>
</evidence>
<dbReference type="GO" id="GO:0008564">
    <property type="term" value="F:protein-exporting ATPase activity"/>
    <property type="evidence" value="ECO:0007669"/>
    <property type="project" value="UniProtKB-EC"/>
</dbReference>
<dbReference type="Pfam" id="PF21090">
    <property type="entry name" value="P-loop_SecA"/>
    <property type="match status" value="1"/>
</dbReference>
<dbReference type="PANTHER" id="PTHR30612">
    <property type="entry name" value="SECA INNER MEMBRANE COMPONENT OF SEC PROTEIN SECRETION SYSTEM"/>
    <property type="match status" value="1"/>
</dbReference>
<dbReference type="NCBIfam" id="NF009538">
    <property type="entry name" value="PRK12904.1"/>
    <property type="match status" value="1"/>
</dbReference>
<dbReference type="Gene3D" id="3.90.1440.10">
    <property type="entry name" value="SecA, preprotein cross-linking domain"/>
    <property type="match status" value="1"/>
</dbReference>
<dbReference type="InterPro" id="IPR011130">
    <property type="entry name" value="SecA_preprotein_X-link_dom"/>
</dbReference>
<dbReference type="SUPFAM" id="SSF52540">
    <property type="entry name" value="P-loop containing nucleoside triphosphate hydrolases"/>
    <property type="match status" value="2"/>
</dbReference>
<dbReference type="FunFam" id="3.40.50.300:FF:000113">
    <property type="entry name" value="Preprotein translocase subunit SecA"/>
    <property type="match status" value="1"/>
</dbReference>
<feature type="region of interest" description="Disordered" evidence="17">
    <location>
        <begin position="859"/>
        <end position="893"/>
    </location>
</feature>
<feature type="domain" description="Helicase C-terminal" evidence="19">
    <location>
        <begin position="432"/>
        <end position="619"/>
    </location>
</feature>
<dbReference type="PROSITE" id="PS51196">
    <property type="entry name" value="SECA_MOTOR_DEAD"/>
    <property type="match status" value="1"/>
</dbReference>
<dbReference type="GO" id="GO:0005829">
    <property type="term" value="C:cytosol"/>
    <property type="evidence" value="ECO:0007669"/>
    <property type="project" value="TreeGrafter"/>
</dbReference>
<dbReference type="NCBIfam" id="TIGR00963">
    <property type="entry name" value="secA"/>
    <property type="match status" value="1"/>
</dbReference>
<evidence type="ECO:0000313" key="21">
    <source>
        <dbReference type="EMBL" id="OGM12206.1"/>
    </source>
</evidence>
<evidence type="ECO:0000256" key="17">
    <source>
        <dbReference type="SAM" id="MobiDB-lite"/>
    </source>
</evidence>
<comment type="function">
    <text evidence="15">Part of the Sec protein translocase complex. Interacts with the SecYEG preprotein conducting channel. Has a central role in coupling the hydrolysis of ATP to the transfer of proteins into and across the cell membrane, serving as an ATP-driven molecular motor driving the stepwise translocation of polypeptide chains across the membrane.</text>
</comment>
<dbReference type="InterPro" id="IPR027417">
    <property type="entry name" value="P-loop_NTPase"/>
</dbReference>
<evidence type="ECO:0000256" key="6">
    <source>
        <dbReference type="ARBA" id="ARBA00022490"/>
    </source>
</evidence>
<evidence type="ECO:0000256" key="9">
    <source>
        <dbReference type="ARBA" id="ARBA00022833"/>
    </source>
</evidence>
<feature type="domain" description="Helicase ATP-binding" evidence="18">
    <location>
        <begin position="88"/>
        <end position="268"/>
    </location>
</feature>
<dbReference type="InterPro" id="IPR000185">
    <property type="entry name" value="SecA"/>
</dbReference>
<evidence type="ECO:0000256" key="16">
    <source>
        <dbReference type="RuleBase" id="RU003874"/>
    </source>
</evidence>
<evidence type="ECO:0000256" key="3">
    <source>
        <dbReference type="ARBA" id="ARBA00007650"/>
    </source>
</evidence>
<dbReference type="InterPro" id="IPR036670">
    <property type="entry name" value="SecA_X-link_sf"/>
</dbReference>
<dbReference type="PROSITE" id="PS01312">
    <property type="entry name" value="SECA"/>
    <property type="match status" value="1"/>
</dbReference>
<dbReference type="GO" id="GO:0065002">
    <property type="term" value="P:intracellular protein transmembrane transport"/>
    <property type="evidence" value="ECO:0007669"/>
    <property type="project" value="UniProtKB-UniRule"/>
</dbReference>
<gene>
    <name evidence="15" type="primary">secA</name>
    <name evidence="21" type="ORF">A2V80_02120</name>
</gene>
<dbReference type="InterPro" id="IPR020937">
    <property type="entry name" value="SecA_CS"/>
</dbReference>
<feature type="binding site" evidence="15">
    <location>
        <position position="514"/>
    </location>
    <ligand>
        <name>ATP</name>
        <dbReference type="ChEBI" id="CHEBI:30616"/>
    </ligand>
</feature>
<dbReference type="InterPro" id="IPR004027">
    <property type="entry name" value="SEC_C_motif"/>
</dbReference>
<comment type="catalytic activity">
    <reaction evidence="15">
        <text>ATP + H2O + cellular proteinSide 1 = ADP + phosphate + cellular proteinSide 2.</text>
        <dbReference type="EC" id="7.4.2.8"/>
    </reaction>
</comment>
<evidence type="ECO:0000256" key="5">
    <source>
        <dbReference type="ARBA" id="ARBA00022475"/>
    </source>
</evidence>
<dbReference type="SMART" id="SM00958">
    <property type="entry name" value="SecA_PP_bind"/>
    <property type="match status" value="1"/>
</dbReference>
<dbReference type="EC" id="7.4.2.8" evidence="15"/>
<dbReference type="SUPFAM" id="SSF81886">
    <property type="entry name" value="Helical scaffold and wing domains of SecA"/>
    <property type="match status" value="1"/>
</dbReference>
<keyword evidence="14 15" id="KW-0472">Membrane</keyword>
<comment type="cofactor">
    <cofactor evidence="1">
        <name>Zn(2+)</name>
        <dbReference type="ChEBI" id="CHEBI:29105"/>
    </cofactor>
</comment>
<dbReference type="InterPro" id="IPR014018">
    <property type="entry name" value="SecA_motor_DEAD"/>
</dbReference>
<evidence type="ECO:0000259" key="18">
    <source>
        <dbReference type="PROSITE" id="PS51192"/>
    </source>
</evidence>
<keyword evidence="8 15" id="KW-0547">Nucleotide-binding</keyword>